<dbReference type="PANTHER" id="PTHR23278:SF19">
    <property type="entry name" value="OBSCURIN"/>
    <property type="match status" value="1"/>
</dbReference>
<feature type="transmembrane region" description="Helical" evidence="1">
    <location>
        <begin position="20"/>
        <end position="40"/>
    </location>
</feature>
<dbReference type="Pfam" id="PF07686">
    <property type="entry name" value="V-set"/>
    <property type="match status" value="1"/>
</dbReference>
<dbReference type="RefSeq" id="XP_022237940.1">
    <property type="nucleotide sequence ID" value="XM_022382232.1"/>
</dbReference>
<dbReference type="InterPro" id="IPR003599">
    <property type="entry name" value="Ig_sub"/>
</dbReference>
<keyword evidence="1" id="KW-0812">Transmembrane</keyword>
<dbReference type="SMART" id="SM00409">
    <property type="entry name" value="IG"/>
    <property type="match status" value="2"/>
</dbReference>
<feature type="domain" description="Ig-like" evidence="2">
    <location>
        <begin position="38"/>
        <end position="142"/>
    </location>
</feature>
<dbReference type="CDD" id="cd00096">
    <property type="entry name" value="Ig"/>
    <property type="match status" value="1"/>
</dbReference>
<dbReference type="InterPro" id="IPR003598">
    <property type="entry name" value="Ig_sub2"/>
</dbReference>
<gene>
    <name evidence="4" type="primary">LOC106478611</name>
</gene>
<dbReference type="InterPro" id="IPR007110">
    <property type="entry name" value="Ig-like_dom"/>
</dbReference>
<evidence type="ECO:0000259" key="2">
    <source>
        <dbReference type="PROSITE" id="PS50835"/>
    </source>
</evidence>
<dbReference type="InterPro" id="IPR036116">
    <property type="entry name" value="FN3_sf"/>
</dbReference>
<dbReference type="InterPro" id="IPR013106">
    <property type="entry name" value="Ig_V-set"/>
</dbReference>
<dbReference type="InterPro" id="IPR036179">
    <property type="entry name" value="Ig-like_dom_sf"/>
</dbReference>
<keyword evidence="1" id="KW-0472">Membrane</keyword>
<feature type="domain" description="Ig-like" evidence="2">
    <location>
        <begin position="190"/>
        <end position="282"/>
    </location>
</feature>
<dbReference type="Gene3D" id="2.60.40.10">
    <property type="entry name" value="Immunoglobulins"/>
    <property type="match status" value="3"/>
</dbReference>
<dbReference type="SMART" id="SM00408">
    <property type="entry name" value="IGc2"/>
    <property type="match status" value="2"/>
</dbReference>
<keyword evidence="1" id="KW-1133">Transmembrane helix</keyword>
<keyword evidence="3" id="KW-1185">Reference proteome</keyword>
<dbReference type="PANTHER" id="PTHR23278">
    <property type="entry name" value="SIDESTEP PROTEIN"/>
    <property type="match status" value="1"/>
</dbReference>
<feature type="transmembrane region" description="Helical" evidence="1">
    <location>
        <begin position="491"/>
        <end position="513"/>
    </location>
</feature>
<protein>
    <submittedName>
        <fullName evidence="4">Uncharacterized protein LOC106478611 isoform X2</fullName>
    </submittedName>
</protein>
<accession>A0ABM1S2T5</accession>
<evidence type="ECO:0000313" key="4">
    <source>
        <dbReference type="RefSeq" id="XP_022237940.1"/>
    </source>
</evidence>
<dbReference type="SUPFAM" id="SSF49265">
    <property type="entry name" value="Fibronectin type III"/>
    <property type="match status" value="1"/>
</dbReference>
<name>A0ABM1S2T5_LIMPO</name>
<dbReference type="Proteomes" id="UP000694941">
    <property type="component" value="Unplaced"/>
</dbReference>
<evidence type="ECO:0000313" key="3">
    <source>
        <dbReference type="Proteomes" id="UP000694941"/>
    </source>
</evidence>
<dbReference type="InterPro" id="IPR013783">
    <property type="entry name" value="Ig-like_fold"/>
</dbReference>
<reference evidence="4" key="1">
    <citation type="submission" date="2025-08" db="UniProtKB">
        <authorList>
            <consortium name="RefSeq"/>
        </authorList>
    </citation>
    <scope>IDENTIFICATION</scope>
    <source>
        <tissue evidence="4">Muscle</tissue>
    </source>
</reference>
<dbReference type="GeneID" id="106478611"/>
<feature type="domain" description="Ig-like" evidence="2">
    <location>
        <begin position="287"/>
        <end position="371"/>
    </location>
</feature>
<proteinExistence type="predicted"/>
<evidence type="ECO:0000256" key="1">
    <source>
        <dbReference type="SAM" id="Phobius"/>
    </source>
</evidence>
<organism evidence="3 4">
    <name type="scientific">Limulus polyphemus</name>
    <name type="common">Atlantic horseshoe crab</name>
    <dbReference type="NCBI Taxonomy" id="6850"/>
    <lineage>
        <taxon>Eukaryota</taxon>
        <taxon>Metazoa</taxon>
        <taxon>Ecdysozoa</taxon>
        <taxon>Arthropoda</taxon>
        <taxon>Chelicerata</taxon>
        <taxon>Merostomata</taxon>
        <taxon>Xiphosura</taxon>
        <taxon>Limulidae</taxon>
        <taxon>Limulus</taxon>
    </lineage>
</organism>
<dbReference type="Pfam" id="PF13927">
    <property type="entry name" value="Ig_3"/>
    <property type="match status" value="1"/>
</dbReference>
<dbReference type="PROSITE" id="PS50835">
    <property type="entry name" value="IG_LIKE"/>
    <property type="match status" value="3"/>
</dbReference>
<dbReference type="SUPFAM" id="SSF48726">
    <property type="entry name" value="Immunoglobulin"/>
    <property type="match status" value="3"/>
</dbReference>
<sequence length="682" mass="76111">MWITSSSLRPSTPTTARRKYHVYGALLLVMAVLRTVYPAVPMYQAVVGQSAQIPCNISLPSEVDSISLVLWYKSGISAPIFSVDSRKGPLEKSKHFTSDFLGQRGYFDISIQPSVLTINPIQKDDEGDYRCRIDFRYGRTFNSIVTLNVIVPPKEVIIVDETNEPIYGYIGPYNEGSKLVLGCIAKADKPKVSVTLGHGQVMQRIQTGDDVYLHCQYSSNPEVTRIEWQFQRGTLISNSRVGVFVRNQSLVLENVRMEQSGTYRCLADNEEGRGESEGLELNIKYVPVCKKGQKIAYAVTVNELVKVSCEVDADPDDVTFTWSVNNTGISRELLSFDSSGLRSVARYIPRNKKDFGFLACKARNIVGEQIEPCIFTLIAVGPPSPPSNCNISNSTNSTIFVECSHGDDGGLQQRFHVEVYILPNKQLVANLTKSNAPAFILSSLPSGARLLLLVYSSNGKGRSGTVTLTSYTLEPVKTESSIRKSPRLRPLLGILLGVVAALGLMALFIVIFFRRRRTRKQNTADEGYDQDEKFNSMTQDFTISKAVTSSEPDLITIQNNSPISTFLPVQKRTNKGGTSRHMDRLFFKPKTVTQTESLQFNPDDQYEFCQPQTSFQEAKGWTSSSLGHCQDERSGLSYIGDAGWKDLENDVQAKHELLTVSNPSHRCLQVYPVREYRRYTPV</sequence>